<evidence type="ECO:0000256" key="2">
    <source>
        <dbReference type="ARBA" id="ARBA00004834"/>
    </source>
</evidence>
<dbReference type="EC" id="3.2.1.55" evidence="4"/>
<dbReference type="GO" id="GO:0046556">
    <property type="term" value="F:alpha-L-arabinofuranosidase activity"/>
    <property type="evidence" value="ECO:0007669"/>
    <property type="project" value="UniProtKB-EC"/>
</dbReference>
<evidence type="ECO:0000256" key="7">
    <source>
        <dbReference type="ARBA" id="ARBA00023295"/>
    </source>
</evidence>
<dbReference type="HOGENOM" id="CLU_325412_0_0_1"/>
<dbReference type="InterPro" id="IPR010720">
    <property type="entry name" value="Alpha-L-AF_C"/>
</dbReference>
<evidence type="ECO:0000313" key="10">
    <source>
        <dbReference type="EMBL" id="CCM03261.1"/>
    </source>
</evidence>
<dbReference type="SUPFAM" id="SSF51011">
    <property type="entry name" value="Glycosyl hydrolase domain"/>
    <property type="match status" value="1"/>
</dbReference>
<dbReference type="Gene3D" id="2.60.40.1180">
    <property type="entry name" value="Golgi alpha-mannosidase II"/>
    <property type="match status" value="1"/>
</dbReference>
<dbReference type="EMBL" id="HE797108">
    <property type="protein sequence ID" value="CCM03261.1"/>
    <property type="molecule type" value="Genomic_DNA"/>
</dbReference>
<dbReference type="Proteomes" id="UP000006352">
    <property type="component" value="Unassembled WGS sequence"/>
</dbReference>
<reference evidence="10 11" key="1">
    <citation type="journal article" date="2012" name="Appl. Environ. Microbiol.">
        <title>Short-read sequencing for genomic analysis of the brown rot fungus Fibroporia radiculosa.</title>
        <authorList>
            <person name="Tang J.D."/>
            <person name="Perkins A.D."/>
            <person name="Sonstegard T.S."/>
            <person name="Schroeder S.G."/>
            <person name="Burgess S.C."/>
            <person name="Diehl S.V."/>
        </authorList>
    </citation>
    <scope>NUCLEOTIDE SEQUENCE [LARGE SCALE GENOMIC DNA]</scope>
    <source>
        <strain evidence="10 11">TFFH 294</strain>
    </source>
</reference>
<keyword evidence="5" id="KW-0378">Hydrolase</keyword>
<dbReference type="PANTHER" id="PTHR43576">
    <property type="entry name" value="ALPHA-L-ARABINOFURANOSIDASE C-RELATED"/>
    <property type="match status" value="1"/>
</dbReference>
<feature type="domain" description="Alpha-L-arabinofuranosidase C-terminal" evidence="9">
    <location>
        <begin position="319"/>
        <end position="520"/>
    </location>
</feature>
<dbReference type="PANTHER" id="PTHR43576:SF3">
    <property type="entry name" value="ALPHA-L-ARABINOFURANOSIDASE C"/>
    <property type="match status" value="1"/>
</dbReference>
<evidence type="ECO:0000256" key="4">
    <source>
        <dbReference type="ARBA" id="ARBA00012670"/>
    </source>
</evidence>
<dbReference type="SUPFAM" id="SSF51445">
    <property type="entry name" value="(Trans)glycosidases"/>
    <property type="match status" value="1"/>
</dbReference>
<dbReference type="SUPFAM" id="SSF52047">
    <property type="entry name" value="RNI-like"/>
    <property type="match status" value="1"/>
</dbReference>
<accession>J4IAP3</accession>
<evidence type="ECO:0000256" key="6">
    <source>
        <dbReference type="ARBA" id="ARBA00023277"/>
    </source>
</evidence>
<keyword evidence="7" id="KW-0326">Glycosidase</keyword>
<dbReference type="InterPro" id="IPR055235">
    <property type="entry name" value="ASD1_cat"/>
</dbReference>
<dbReference type="AlphaFoldDB" id="J4IAP3"/>
<dbReference type="Pfam" id="PF06964">
    <property type="entry name" value="Alpha-L-AF_C"/>
    <property type="match status" value="1"/>
</dbReference>
<dbReference type="GO" id="GO:0046373">
    <property type="term" value="P:L-arabinose metabolic process"/>
    <property type="evidence" value="ECO:0007669"/>
    <property type="project" value="InterPro"/>
</dbReference>
<dbReference type="RefSeq" id="XP_012182544.1">
    <property type="nucleotide sequence ID" value="XM_012327154.1"/>
</dbReference>
<evidence type="ECO:0000313" key="11">
    <source>
        <dbReference type="Proteomes" id="UP000006352"/>
    </source>
</evidence>
<evidence type="ECO:0000256" key="1">
    <source>
        <dbReference type="ARBA" id="ARBA00001462"/>
    </source>
</evidence>
<comment type="function">
    <text evidence="8">Alpha-L-arabinofuranosidase involved in the degradation of arabinoxylan, a major component of plant hemicellulose. Acts only on small linear 1,5-alpha-linked L-arabinofuranosyl oligosaccharides.</text>
</comment>
<evidence type="ECO:0000256" key="5">
    <source>
        <dbReference type="ARBA" id="ARBA00022801"/>
    </source>
</evidence>
<organism evidence="10 11">
    <name type="scientific">Fibroporia radiculosa</name>
    <dbReference type="NCBI Taxonomy" id="599839"/>
    <lineage>
        <taxon>Eukaryota</taxon>
        <taxon>Fungi</taxon>
        <taxon>Dikarya</taxon>
        <taxon>Basidiomycota</taxon>
        <taxon>Agaricomycotina</taxon>
        <taxon>Agaricomycetes</taxon>
        <taxon>Polyporales</taxon>
        <taxon>Fibroporiaceae</taxon>
        <taxon>Fibroporia</taxon>
    </lineage>
</organism>
<comment type="similarity">
    <text evidence="3">Belongs to the glycosyl hydrolase 51 family.</text>
</comment>
<dbReference type="InterPro" id="IPR013780">
    <property type="entry name" value="Glyco_hydro_b"/>
</dbReference>
<dbReference type="InParanoid" id="J4IAP3"/>
<evidence type="ECO:0000256" key="3">
    <source>
        <dbReference type="ARBA" id="ARBA00007186"/>
    </source>
</evidence>
<dbReference type="InterPro" id="IPR017853">
    <property type="entry name" value="GH"/>
</dbReference>
<proteinExistence type="inferred from homology"/>
<comment type="catalytic activity">
    <reaction evidence="1">
        <text>Hydrolysis of terminal non-reducing alpha-L-arabinofuranoside residues in alpha-L-arabinosides.</text>
        <dbReference type="EC" id="3.2.1.55"/>
    </reaction>
</comment>
<evidence type="ECO:0000259" key="9">
    <source>
        <dbReference type="SMART" id="SM00813"/>
    </source>
</evidence>
<dbReference type="STRING" id="599839.J4IAP3"/>
<dbReference type="OrthoDB" id="3032304at2759"/>
<dbReference type="UniPathway" id="UPA00667"/>
<evidence type="ECO:0000256" key="8">
    <source>
        <dbReference type="ARBA" id="ARBA00037415"/>
    </source>
</evidence>
<protein>
    <recommendedName>
        <fullName evidence="4">non-reducing end alpha-L-arabinofuranosidase</fullName>
        <ecNumber evidence="4">3.2.1.55</ecNumber>
    </recommendedName>
</protein>
<keyword evidence="11" id="KW-1185">Reference proteome</keyword>
<dbReference type="Gene3D" id="3.20.20.80">
    <property type="entry name" value="Glycosidases"/>
    <property type="match status" value="1"/>
</dbReference>
<gene>
    <name evidence="10" type="ORF">FIBRA_05388</name>
</gene>
<dbReference type="GO" id="GO:0031222">
    <property type="term" value="P:arabinan catabolic process"/>
    <property type="evidence" value="ECO:0007669"/>
    <property type="project" value="UniProtKB-UniPathway"/>
</dbReference>
<dbReference type="SMART" id="SM00813">
    <property type="entry name" value="Alpha-L-AF_C"/>
    <property type="match status" value="1"/>
</dbReference>
<name>J4IAP3_9APHY</name>
<dbReference type="Pfam" id="PF22848">
    <property type="entry name" value="ASD1_dom"/>
    <property type="match status" value="1"/>
</dbReference>
<sequence>MSENNTLALDVFPTATIAPVSSFIFSGFLEHLGRCIYGGILPAGPTNFPYTPRNPCPKDQFVETPKELLTEEGFRKDVLEVLRDELETPMVRWPGGNYVSSYKWEDGIGPLEHRKKRPELAWGGEESNVFGTDEFIKWCRVAKIEPYIILNMGTGTLEEALHWIEYCNGTGDTYYANLRRKNTGKDEPHNVRYWGLGNEVWGEWQVGQQTASAYATKARQWAHAIRLIDPTVILIGCGETGLNHWDGVVLDALVDKVDLHSIHLYTGFGPRDRSQIEKEYGRSVYGPDAAEYSIEICKGQINKARVAKSVNKPIKIAFDEYGVWDETVGTPENGLEQFYTLADALAMASWLNVFVRQADIVEIACVAQSVNVISPLITSPNDLFRQTIYWPLWLFSKYMRGGTSVRVALSSPVFMGETLPTWISTVKGRPTELDASAVVHTSNSGKKSVRIAVVNRSERNSYETPVRVAFSNVVKEVEVHELWHPRIEARNGWGNENEVSVTTKRAPWKGKWTFRMNSLTLLVLDIEQYMDNVPVELWMRIFSLACTDDGSTGRSLSLVSRLVRDISRSYCLQSIALSGREQLHTFAEILRRTSPEHRRIRHLFIADSRPPRKMLAAFGNLSALGNEELIRVLTLYSLSFEEEQAIWRWLSPEVKSERAEILDRSRKAFVHDLEYILQSVAPTVRTLTTHGPSCSYLLKSKFPELEELTILGFDVDLQRQTLLTTDLTQFPFLKRLHLVNNSEHFIEFVQRAPQITHLRITGLFHLGQDALDALSIALHIPPDQAAAPITPPNYLPQIKRIIIEPPTSFVNSSHFRRMKSLRRLAQNKKLTLIRPDIETTLASYTWSDAKCDWLWRIEGRKGCWRLDRLGVDRNPSTANRRSPHDS</sequence>
<keyword evidence="6" id="KW-0119">Carbohydrate metabolism</keyword>
<comment type="pathway">
    <text evidence="2">Glycan metabolism; L-arabinan degradation.</text>
</comment>
<dbReference type="GeneID" id="24098172"/>